<name>A0A7R9GAN5_9CRUS</name>
<feature type="repeat" description="ANK" evidence="3">
    <location>
        <begin position="594"/>
        <end position="628"/>
    </location>
</feature>
<dbReference type="SMART" id="SM00088">
    <property type="entry name" value="PINT"/>
    <property type="match status" value="1"/>
</dbReference>
<feature type="region of interest" description="Disordered" evidence="4">
    <location>
        <begin position="445"/>
        <end position="491"/>
    </location>
</feature>
<proteinExistence type="inferred from homology"/>
<keyword evidence="3" id="KW-0040">ANK repeat</keyword>
<dbReference type="InterPro" id="IPR000717">
    <property type="entry name" value="PCI_dom"/>
</dbReference>
<dbReference type="PROSITE" id="PS50297">
    <property type="entry name" value="ANK_REP_REGION"/>
    <property type="match status" value="1"/>
</dbReference>
<feature type="compositionally biased region" description="Acidic residues" evidence="4">
    <location>
        <begin position="461"/>
        <end position="470"/>
    </location>
</feature>
<dbReference type="GO" id="GO:0005737">
    <property type="term" value="C:cytoplasm"/>
    <property type="evidence" value="ECO:0007669"/>
    <property type="project" value="TreeGrafter"/>
</dbReference>
<dbReference type="InterPro" id="IPR054559">
    <property type="entry name" value="PSMD12-CSN4-like_N"/>
</dbReference>
<dbReference type="InterPro" id="IPR040134">
    <property type="entry name" value="PSMD12/CSN4"/>
</dbReference>
<comment type="similarity">
    <text evidence="1">Belongs to the proteasome subunit p55 family.</text>
</comment>
<feature type="compositionally biased region" description="Low complexity" evidence="4">
    <location>
        <begin position="475"/>
        <end position="489"/>
    </location>
</feature>
<dbReference type="InterPro" id="IPR036388">
    <property type="entry name" value="WH-like_DNA-bd_sf"/>
</dbReference>
<dbReference type="AlphaFoldDB" id="A0A7R9GAN5"/>
<dbReference type="Proteomes" id="UP000678499">
    <property type="component" value="Unassembled WGS sequence"/>
</dbReference>
<evidence type="ECO:0000256" key="1">
    <source>
        <dbReference type="ARBA" id="ARBA00006397"/>
    </source>
</evidence>
<evidence type="ECO:0000313" key="6">
    <source>
        <dbReference type="EMBL" id="CAD7274027.1"/>
    </source>
</evidence>
<feature type="repeat" description="ANK" evidence="3">
    <location>
        <begin position="527"/>
        <end position="559"/>
    </location>
</feature>
<dbReference type="PANTHER" id="PTHR10855">
    <property type="entry name" value="26S PROTEASOME NON-ATPASE REGULATORY SUBUNIT 12/COP9 SIGNALOSOME COMPLEX SUBUNIT 4"/>
    <property type="match status" value="1"/>
</dbReference>
<dbReference type="InterPro" id="IPR040896">
    <property type="entry name" value="RPN5_C"/>
</dbReference>
<dbReference type="Pfam" id="PF22241">
    <property type="entry name" value="PSMD12-CSN4_N"/>
    <property type="match status" value="1"/>
</dbReference>
<feature type="domain" description="PCI" evidence="5">
    <location>
        <begin position="238"/>
        <end position="416"/>
    </location>
</feature>
<evidence type="ECO:0000256" key="2">
    <source>
        <dbReference type="ARBA" id="ARBA00022942"/>
    </source>
</evidence>
<dbReference type="Gene3D" id="1.25.40.20">
    <property type="entry name" value="Ankyrin repeat-containing domain"/>
    <property type="match status" value="1"/>
</dbReference>
<feature type="compositionally biased region" description="Basic and acidic residues" evidence="4">
    <location>
        <begin position="445"/>
        <end position="460"/>
    </location>
</feature>
<evidence type="ECO:0000256" key="4">
    <source>
        <dbReference type="SAM" id="MobiDB-lite"/>
    </source>
</evidence>
<dbReference type="PROSITE" id="PS50250">
    <property type="entry name" value="PCI"/>
    <property type="match status" value="1"/>
</dbReference>
<dbReference type="GO" id="GO:0005634">
    <property type="term" value="C:nucleus"/>
    <property type="evidence" value="ECO:0007669"/>
    <property type="project" value="UniProtKB-ARBA"/>
</dbReference>
<dbReference type="SUPFAM" id="SSF48403">
    <property type="entry name" value="Ankyrin repeat"/>
    <property type="match status" value="1"/>
</dbReference>
<reference evidence="6" key="1">
    <citation type="submission" date="2020-11" db="EMBL/GenBank/DDBJ databases">
        <authorList>
            <person name="Tran Van P."/>
        </authorList>
    </citation>
    <scope>NUCLEOTIDE SEQUENCE</scope>
</reference>
<dbReference type="OrthoDB" id="268763at2759"/>
<evidence type="ECO:0000256" key="3">
    <source>
        <dbReference type="PROSITE-ProRule" id="PRU00023"/>
    </source>
</evidence>
<dbReference type="InterPro" id="IPR002110">
    <property type="entry name" value="Ankyrin_rpt"/>
</dbReference>
<dbReference type="SMART" id="SM00248">
    <property type="entry name" value="ANK"/>
    <property type="match status" value="4"/>
</dbReference>
<dbReference type="GO" id="GO:0008541">
    <property type="term" value="C:proteasome regulatory particle, lid subcomplex"/>
    <property type="evidence" value="ECO:0007669"/>
    <property type="project" value="TreeGrafter"/>
</dbReference>
<dbReference type="InterPro" id="IPR036390">
    <property type="entry name" value="WH_DNA-bd_sf"/>
</dbReference>
<keyword evidence="7" id="KW-1185">Reference proteome</keyword>
<dbReference type="Gene3D" id="1.10.10.10">
    <property type="entry name" value="Winged helix-like DNA-binding domain superfamily/Winged helix DNA-binding domain"/>
    <property type="match status" value="1"/>
</dbReference>
<dbReference type="Pfam" id="PF12796">
    <property type="entry name" value="Ank_2"/>
    <property type="match status" value="1"/>
</dbReference>
<dbReference type="SUPFAM" id="SSF46785">
    <property type="entry name" value="Winged helix' DNA-binding domain"/>
    <property type="match status" value="1"/>
</dbReference>
<dbReference type="EMBL" id="OA882234">
    <property type="protein sequence ID" value="CAD7274027.1"/>
    <property type="molecule type" value="Genomic_DNA"/>
</dbReference>
<evidence type="ECO:0000259" key="5">
    <source>
        <dbReference type="PROSITE" id="PS50250"/>
    </source>
</evidence>
<dbReference type="FunFam" id="1.10.10.10:FF:000070">
    <property type="entry name" value="26S proteasome non-ATPase regulatory subunit 12"/>
    <property type="match status" value="1"/>
</dbReference>
<evidence type="ECO:0000313" key="7">
    <source>
        <dbReference type="Proteomes" id="UP000678499"/>
    </source>
</evidence>
<dbReference type="Pfam" id="PF18098">
    <property type="entry name" value="RPN5_C"/>
    <property type="match status" value="1"/>
</dbReference>
<dbReference type="EMBL" id="CAJPEX010000197">
    <property type="protein sequence ID" value="CAG0914179.1"/>
    <property type="molecule type" value="Genomic_DNA"/>
</dbReference>
<accession>A0A7R9GAN5</accession>
<protein>
    <recommendedName>
        <fullName evidence="5">PCI domain-containing protein</fullName>
    </recommendedName>
</protein>
<organism evidence="6">
    <name type="scientific">Notodromas monacha</name>
    <dbReference type="NCBI Taxonomy" id="399045"/>
    <lineage>
        <taxon>Eukaryota</taxon>
        <taxon>Metazoa</taxon>
        <taxon>Ecdysozoa</taxon>
        <taxon>Arthropoda</taxon>
        <taxon>Crustacea</taxon>
        <taxon>Oligostraca</taxon>
        <taxon>Ostracoda</taxon>
        <taxon>Podocopa</taxon>
        <taxon>Podocopida</taxon>
        <taxon>Cypridocopina</taxon>
        <taxon>Cypridoidea</taxon>
        <taxon>Cyprididae</taxon>
        <taxon>Notodromas</taxon>
    </lineage>
</organism>
<sequence length="656" mass="74322">MAETEKGELVKMEVDYTNACDEKLPVAEKLATDGDLSGALEILMALEKQTRTGADTHSLSRVLVAIVKICRNAGAWDLLNENIIQLSKRRSQLKQALAKMVQECCSFVDEMPDKGTRLKLIEVLRTVTSGKIYVEVERARLTHKLALMREEEGNIEEAATIIQDLQVETFGSMDRREKVELILEQMRFCLMRKDYVRTQIISKKINTKFFDDVSASDLKLKYYDSMIELDEHEESFLDTCKHHRAIYNTASIKEDKAKRELHLKSAILFLLLASHDPEQNDLLRLMENEKGLEDLPTYRELLKLFISPELIRWKSLCDTYGVELREGKTDSPPTSLFPKTEDGEKRWEMFHRRVVEHNIRVMAQYYTRITLARMSQLIELPVDKTEQFLSDLVSSGTVQAKTDRPSGIVSFAAHRDPNSVLNAWSNNLNSLMGLVSKTTHLINKEEMNMSNTENKKRDESPDALEGEPTDDDRQSSASSRSSSSSAYDDVSPDSKYDLLRAAEAGNMEDVLRILAENPERVNLADENGYTALHRACYSDQHEIVKVLIANGADYLKKTHDGWEPLHSAARWGATRCAEILLDLPNVDINAQTNGGITPLHLAVLKPNSRALVAEILLKPELDTRLRSGGDMTSYEQARGACALYKLFEMSEPMFNL</sequence>
<dbReference type="InterPro" id="IPR036770">
    <property type="entry name" value="Ankyrin_rpt-contain_sf"/>
</dbReference>
<dbReference type="PROSITE" id="PS50088">
    <property type="entry name" value="ANK_REPEAT"/>
    <property type="match status" value="2"/>
</dbReference>
<dbReference type="PANTHER" id="PTHR10855:SF1">
    <property type="entry name" value="26S PROTEASOME NON-ATPASE REGULATORY SUBUNIT 12"/>
    <property type="match status" value="1"/>
</dbReference>
<dbReference type="Pfam" id="PF01399">
    <property type="entry name" value="PCI"/>
    <property type="match status" value="1"/>
</dbReference>
<keyword evidence="2" id="KW-0647">Proteasome</keyword>
<gene>
    <name evidence="6" type="ORF">NMOB1V02_LOCUS1885</name>
</gene>